<accession>A0AAD5ZCN5</accession>
<dbReference type="SUPFAM" id="SSF81383">
    <property type="entry name" value="F-box domain"/>
    <property type="match status" value="1"/>
</dbReference>
<dbReference type="PANTHER" id="PTHR44259:SF114">
    <property type="entry name" value="OS06G0707300 PROTEIN"/>
    <property type="match status" value="1"/>
</dbReference>
<dbReference type="CDD" id="cd09917">
    <property type="entry name" value="F-box_SF"/>
    <property type="match status" value="1"/>
</dbReference>
<reference evidence="3 4" key="1">
    <citation type="journal article" date="2022" name="Cell">
        <title>Repeat-based holocentromeres influence genome architecture and karyotype evolution.</title>
        <authorList>
            <person name="Hofstatter P.G."/>
            <person name="Thangavel G."/>
            <person name="Lux T."/>
            <person name="Neumann P."/>
            <person name="Vondrak T."/>
            <person name="Novak P."/>
            <person name="Zhang M."/>
            <person name="Costa L."/>
            <person name="Castellani M."/>
            <person name="Scott A."/>
            <person name="Toegelov H."/>
            <person name="Fuchs J."/>
            <person name="Mata-Sucre Y."/>
            <person name="Dias Y."/>
            <person name="Vanzela A.L.L."/>
            <person name="Huettel B."/>
            <person name="Almeida C.C.S."/>
            <person name="Simkova H."/>
            <person name="Souza G."/>
            <person name="Pedrosa-Harand A."/>
            <person name="Macas J."/>
            <person name="Mayer K.F.X."/>
            <person name="Houben A."/>
            <person name="Marques A."/>
        </authorList>
    </citation>
    <scope>NUCLEOTIDE SEQUENCE [LARGE SCALE GENOMIC DNA]</scope>
    <source>
        <strain evidence="3">RhyTen1mFocal</strain>
    </source>
</reference>
<evidence type="ECO:0000259" key="1">
    <source>
        <dbReference type="Pfam" id="PF00646"/>
    </source>
</evidence>
<dbReference type="SUPFAM" id="SSF50965">
    <property type="entry name" value="Galactose oxidase, central domain"/>
    <property type="match status" value="1"/>
</dbReference>
<dbReference type="Pfam" id="PF03478">
    <property type="entry name" value="Beta-prop_KIB1-4"/>
    <property type="match status" value="1"/>
</dbReference>
<name>A0AAD5ZCN5_9POAL</name>
<keyword evidence="4" id="KW-1185">Reference proteome</keyword>
<dbReference type="PANTHER" id="PTHR44259">
    <property type="entry name" value="OS07G0183000 PROTEIN-RELATED"/>
    <property type="match status" value="1"/>
</dbReference>
<dbReference type="InterPro" id="IPR011043">
    <property type="entry name" value="Gal_Oxase/kelch_b-propeller"/>
</dbReference>
<evidence type="ECO:0000313" key="3">
    <source>
        <dbReference type="EMBL" id="KAJ3691106.1"/>
    </source>
</evidence>
<dbReference type="Gene3D" id="1.20.1280.50">
    <property type="match status" value="1"/>
</dbReference>
<feature type="domain" description="F-box" evidence="1">
    <location>
        <begin position="3"/>
        <end position="39"/>
    </location>
</feature>
<evidence type="ECO:0008006" key="5">
    <source>
        <dbReference type="Google" id="ProtNLM"/>
    </source>
</evidence>
<dbReference type="AlphaFoldDB" id="A0AAD5ZCN5"/>
<dbReference type="Proteomes" id="UP001210211">
    <property type="component" value="Unassembled WGS sequence"/>
</dbReference>
<organism evidence="3 4">
    <name type="scientific">Rhynchospora tenuis</name>
    <dbReference type="NCBI Taxonomy" id="198213"/>
    <lineage>
        <taxon>Eukaryota</taxon>
        <taxon>Viridiplantae</taxon>
        <taxon>Streptophyta</taxon>
        <taxon>Embryophyta</taxon>
        <taxon>Tracheophyta</taxon>
        <taxon>Spermatophyta</taxon>
        <taxon>Magnoliopsida</taxon>
        <taxon>Liliopsida</taxon>
        <taxon>Poales</taxon>
        <taxon>Cyperaceae</taxon>
        <taxon>Cyperoideae</taxon>
        <taxon>Rhynchosporeae</taxon>
        <taxon>Rhynchospora</taxon>
    </lineage>
</organism>
<feature type="domain" description="KIB1-4 beta-propeller" evidence="2">
    <location>
        <begin position="88"/>
        <end position="319"/>
    </location>
</feature>
<dbReference type="InterPro" id="IPR036047">
    <property type="entry name" value="F-box-like_dom_sf"/>
</dbReference>
<dbReference type="EMBL" id="JAMRDG010000002">
    <property type="protein sequence ID" value="KAJ3691106.1"/>
    <property type="molecule type" value="Genomic_DNA"/>
</dbReference>
<comment type="caution">
    <text evidence="3">The sequence shown here is derived from an EMBL/GenBank/DDBJ whole genome shotgun (WGS) entry which is preliminary data.</text>
</comment>
<dbReference type="InterPro" id="IPR050942">
    <property type="entry name" value="F-box_BR-signaling"/>
</dbReference>
<dbReference type="Pfam" id="PF00646">
    <property type="entry name" value="F-box"/>
    <property type="match status" value="1"/>
</dbReference>
<gene>
    <name evidence="3" type="ORF">LUZ61_020270</name>
</gene>
<dbReference type="InterPro" id="IPR005174">
    <property type="entry name" value="KIB1-4_b-propeller"/>
</dbReference>
<protein>
    <recommendedName>
        <fullName evidence="5">F-box domain-containing protein</fullName>
    </recommendedName>
</protein>
<sequence>MDWAELNPDILCQIAKKVTDLSDFVRLRAVCKQWRSVVHPSHLPPQLPYLIQCSRNSSSSFGFHFCRLYSDKYHNLKVQIFSELEEWTSMFGSFTGFVLLLCEKPPISGLIINPLTGFQAPIPIQIEIESFLPLYIGPSCSHEPDLAENCIDLLGLVIESEPPNSTLVQKMILWRYTDNKWRKITEMRYSLDEHVMSYSSGRVFLTSHKTKYIKVVDVTNGNTVSFLPRLSDTFGSFVKACGDLIGVRVRLPDMPNGQNLPVSDYQYELYQLKDSGTDPYWAGVNDIGDWMLFHNKGRNWLCLKASDFEGCKGNCIYSKSSLVSNSVNCYSVASETITQLHLLHNFDRCTWFLPSLC</sequence>
<dbReference type="InterPro" id="IPR001810">
    <property type="entry name" value="F-box_dom"/>
</dbReference>
<proteinExistence type="predicted"/>
<evidence type="ECO:0000313" key="4">
    <source>
        <dbReference type="Proteomes" id="UP001210211"/>
    </source>
</evidence>
<evidence type="ECO:0000259" key="2">
    <source>
        <dbReference type="Pfam" id="PF03478"/>
    </source>
</evidence>